<dbReference type="Gene3D" id="3.40.50.300">
    <property type="entry name" value="P-loop containing nucleotide triphosphate hydrolases"/>
    <property type="match status" value="1"/>
</dbReference>
<evidence type="ECO:0000313" key="8">
    <source>
        <dbReference type="EMBL" id="RHB02887.1"/>
    </source>
</evidence>
<evidence type="ECO:0000313" key="9">
    <source>
        <dbReference type="Proteomes" id="UP000285288"/>
    </source>
</evidence>
<name>A0A413UB07_9FIRM</name>
<evidence type="ECO:0000256" key="2">
    <source>
        <dbReference type="ARBA" id="ARBA00008806"/>
    </source>
</evidence>
<feature type="transmembrane region" description="Helical" evidence="7">
    <location>
        <begin position="47"/>
        <end position="66"/>
    </location>
</feature>
<comment type="subcellular location">
    <subcellularLocation>
        <location evidence="1">Cell membrane</location>
        <topology evidence="1">Multi-pass membrane protein</topology>
    </subcellularLocation>
</comment>
<keyword evidence="6 7" id="KW-0472">Membrane</keyword>
<evidence type="ECO:0000256" key="1">
    <source>
        <dbReference type="ARBA" id="ARBA00004651"/>
    </source>
</evidence>
<feature type="transmembrane region" description="Helical" evidence="7">
    <location>
        <begin position="9"/>
        <end position="27"/>
    </location>
</feature>
<dbReference type="EMBL" id="QSGD01000039">
    <property type="protein sequence ID" value="RHB02887.1"/>
    <property type="molecule type" value="Genomic_DNA"/>
</dbReference>
<dbReference type="PANTHER" id="PTHR37937:SF1">
    <property type="entry name" value="CONJUGATIVE TRANSFER: DNA TRANSPORT"/>
    <property type="match status" value="1"/>
</dbReference>
<keyword evidence="3" id="KW-1003">Cell membrane</keyword>
<protein>
    <submittedName>
        <fullName evidence="8">Type IV secretory system conjugative DNA transfer family protein</fullName>
    </submittedName>
</protein>
<organism evidence="8 9">
    <name type="scientific">Holdemanella biformis</name>
    <dbReference type="NCBI Taxonomy" id="1735"/>
    <lineage>
        <taxon>Bacteria</taxon>
        <taxon>Bacillati</taxon>
        <taxon>Bacillota</taxon>
        <taxon>Erysipelotrichia</taxon>
        <taxon>Erysipelotrichales</taxon>
        <taxon>Erysipelotrichaceae</taxon>
        <taxon>Holdemanella</taxon>
    </lineage>
</organism>
<dbReference type="CDD" id="cd01127">
    <property type="entry name" value="TrwB_TraG_TraD_VirD4"/>
    <property type="match status" value="1"/>
</dbReference>
<evidence type="ECO:0000256" key="4">
    <source>
        <dbReference type="ARBA" id="ARBA00022692"/>
    </source>
</evidence>
<dbReference type="GO" id="GO:0005886">
    <property type="term" value="C:plasma membrane"/>
    <property type="evidence" value="ECO:0007669"/>
    <property type="project" value="UniProtKB-SubCell"/>
</dbReference>
<evidence type="ECO:0000256" key="6">
    <source>
        <dbReference type="ARBA" id="ARBA00023136"/>
    </source>
</evidence>
<sequence length="547" mass="62225">MGFKKFKKMLSPFGLIIGGIIAIFFLLVEKQLERMEILYLSENQKVILFIGITLSTWFMLFLKNLYDYKINGRTEFGHSDNSLSTDKRKAMYPTIPSRYLSKKPNDFTLGKYHHKYFRLPIDLNDITHCLVIGAPGSFKSSTLLNALIWNFNFAKEKDKFTVFAMDVKPELARKSVDVNSNQCHVFNPSIKEGWGWDVWYGLNSESTDDEIIERADMLARAIITNPSNGQNEFFYVSAQNLLTCFLGWGFLTGLGFTETIIQVISVPLKDLISTVTFDSNMDGHDSIKDPLRGYDGKTSDGMQDVELTLRQELRIFQTRSVRYQLDENHRKASPADLVNGISVFLAIPDNLLKQYSAIFRLITQQVLNFLSSIPEEERADHDAPLIWMLIDEFGSIGKIPDILDALARLRSRKVSIWLAVQGLSQLDMAYGHDGSRAIVDNTETTLVFSCKDKSTVDIISSWCGQYLETKISKNKKPGRILGGSQSLSESGEYRNVMDAVDIMGLRKNKELLVFDSGNRFLIQKCPYWAIPLLKKKSDDIKNKNRPD</sequence>
<dbReference type="PANTHER" id="PTHR37937">
    <property type="entry name" value="CONJUGATIVE TRANSFER: DNA TRANSPORT"/>
    <property type="match status" value="1"/>
</dbReference>
<dbReference type="InterPro" id="IPR051539">
    <property type="entry name" value="T4SS-coupling_protein"/>
</dbReference>
<evidence type="ECO:0000256" key="5">
    <source>
        <dbReference type="ARBA" id="ARBA00022989"/>
    </source>
</evidence>
<comment type="similarity">
    <text evidence="2">Belongs to the VirD4/TraG family.</text>
</comment>
<dbReference type="Pfam" id="PF02534">
    <property type="entry name" value="T4SS-DNA_transf"/>
    <property type="match status" value="1"/>
</dbReference>
<proteinExistence type="inferred from homology"/>
<reference evidence="8 9" key="1">
    <citation type="submission" date="2018-08" db="EMBL/GenBank/DDBJ databases">
        <title>A genome reference for cultivated species of the human gut microbiota.</title>
        <authorList>
            <person name="Zou Y."/>
            <person name="Xue W."/>
            <person name="Luo G."/>
        </authorList>
    </citation>
    <scope>NUCLEOTIDE SEQUENCE [LARGE SCALE GENOMIC DNA]</scope>
    <source>
        <strain evidence="8 9">AM42-13AC</strain>
    </source>
</reference>
<dbReference type="RefSeq" id="WP_118011767.1">
    <property type="nucleotide sequence ID" value="NZ_QSGD01000039.1"/>
</dbReference>
<dbReference type="SUPFAM" id="SSF52540">
    <property type="entry name" value="P-loop containing nucleoside triphosphate hydrolases"/>
    <property type="match status" value="1"/>
</dbReference>
<keyword evidence="5 7" id="KW-1133">Transmembrane helix</keyword>
<gene>
    <name evidence="8" type="ORF">DW907_08935</name>
</gene>
<accession>A0A413UB07</accession>
<dbReference type="InterPro" id="IPR027417">
    <property type="entry name" value="P-loop_NTPase"/>
</dbReference>
<dbReference type="AlphaFoldDB" id="A0A413UB07"/>
<dbReference type="InterPro" id="IPR003688">
    <property type="entry name" value="TraG/VirD4"/>
</dbReference>
<keyword evidence="4 7" id="KW-0812">Transmembrane</keyword>
<evidence type="ECO:0000256" key="7">
    <source>
        <dbReference type="SAM" id="Phobius"/>
    </source>
</evidence>
<comment type="caution">
    <text evidence="8">The sequence shown here is derived from an EMBL/GenBank/DDBJ whole genome shotgun (WGS) entry which is preliminary data.</text>
</comment>
<dbReference type="Proteomes" id="UP000285288">
    <property type="component" value="Unassembled WGS sequence"/>
</dbReference>
<evidence type="ECO:0000256" key="3">
    <source>
        <dbReference type="ARBA" id="ARBA00022475"/>
    </source>
</evidence>